<reference evidence="1" key="1">
    <citation type="submission" date="2022-02" db="EMBL/GenBank/DDBJ databases">
        <title>Plant Genome Project.</title>
        <authorList>
            <person name="Zhang R.-G."/>
        </authorList>
    </citation>
    <scope>NUCLEOTIDE SEQUENCE</scope>
    <source>
        <strain evidence="1">AT1</strain>
    </source>
</reference>
<protein>
    <submittedName>
        <fullName evidence="1">Uncharacterized protein</fullName>
    </submittedName>
</protein>
<name>A0ACC0P4A3_RHOML</name>
<dbReference type="Proteomes" id="UP001062846">
    <property type="component" value="Chromosome 4"/>
</dbReference>
<gene>
    <name evidence="1" type="ORF">RHMOL_Rhmol04G0250200</name>
</gene>
<sequence>MLLWILLQKQFRILTCAPTNAAIAEVTSRTLKVMRESIGAGDGRDVLVCSVANILLFGNKEKLKVSPDVEEVFLDYRAEKLAECFGPITGWMPSFTSMIEFLEGCVAEYEVLCDDQSVNEGDVLCIVYLLVSVLLHSASVLFCSALELFSGCYSAFELIRTCCNLLKTPFDVLLCPAAVLIKVEDAVSNSYKLYSVAMGPLHLLVIDEAAQTKECETLIPLQLPGIKHIVLVGDECQLPAMVHSNVSNCYVAFHRKNLVEVAVVMKLLQLLSKACTASKRMISIGVVSPYSAQIAEIQQRLGSKDENLGNFSVKVRSIDGFQGGEEDVVILSTVISAGRRSVGFISSPQRTNVALTRARHCLWILGNERSLRNSGSVWEELIHDAKVRGCFFNADEVKAFENVLLEVKKELNELEDFLNGDSILFKSSRWKVLFSEYFRKSFVKLKTSEMKNSVLLRLSKLSTGWRPRRRNVEVDCKSSSRILNKFKVRELYIVCSIDIVKESWYTQVLKVWDILPLEKISILVKRLDGIFGMYRVDYLNHCEVKCFEGDLVVPMTWPSSPTLLQYKNLSEVESEEDLNVVSSDGKNYLENTKVSESLLLMKFYSLSSGVVKNLLSYCNGKEIVLPFELTKQEEEIIHFNRSSFILGRSGTGKTTVLTMKLFQNEQLSHIASEGYHEVQSNLSPVTKDDMLRQIFVTVSPKLCYTVKQHVSQLQSFACGRKSNSKSSFVGMDEIDDAILFDEIPDSFVDVPLHSYPLIITFFKFLMMLDGTVGNSFFDRFPYVRQLAHGKSGNTRSRAFQTFIRTKEVTFERFISSYWPHFNTLLSKKVDSSTVFTEIMSVIKGGLLAGEAYDGKLNRQDYISLSETRGSLLVREKREIIFDIFRAYEKKKAIDGEFDVADIVIDLHRRLRNERYEGDQMHFVYIDEVQDLSMRQISLFKYICQNISEGFAFSGDTAQTIARGIDFSVKEGSNPVSFGAEQVALVRNDSSRRKILDYIGKRALVLTIMECKGLEFEDVLLYDFFRSSPLDNQWGVIYEYMEGRDLLDSGHPHSFQRFNMEKHNVLCSELKQLYVAVTRTRQRLWICENYEGLSHPIFNYWKKMGLVNLFYEHNYEVATTCFKKAGDTYWERCAKAVGLRATADRLRDSNFKESRTALSQAAEIFQSIDKAELAALMAGMFFDTGFVYILQWRQHMATDVLKKLEEVCQDFLKGAALHCHEHKDTRAMMKFVKSFHSQDSMRMFLRNLNCLDELLLLEKEWGNFLEAANIAKLKGYVLFEADMLDKAGKFREASMIMLWYVFNNSVGSRKSKHGSLKQLGPRESKHGSLKQLTPKDLLGKAKSISLNHSNLFHEFVCREAEILSSGKTIDEVPMIGLRFIWCWKRDAPTDVDLKSRYEVENIEQHMLERCADYYNELKDKASMMNYVRDFHSAALMRAFLGNLNCLDELFMLEKEWGNFLEAADIAKMKGWVLLEAEMLEKARRPREASMLMLWYIFENTVLGSKCCPLQLTQNEKLLEEATKIAKKHSDRFYKFVCREAEVLSNGTAVNEFSAIGLKFIQCWKQDAPRDVHRVTTRYDIRKVEQHLLERCARYSYEVEDKASMMKYVREFHSIDLRRMFLKALNCIDELLVLEVEDGKGDLIHQADLLEEAGHFEEASKVILSYVLASSLWVSRSKGWPMRQFGEKEELLARAMSCVQNQSDLLREFVRVEVNILSNQESSLSELRQYLIASHKHKNLRGQILCVWKILDAHLNSDKARYEWTNELVSDKRKNAEDLISEDGISVETLIYFWNFWKKKILNLLENLGRIGKEDMSKSSSYWEFCLNYMGVRKLCGDQSDIYLLVNAEANWVKEIDGRSLERKGSMVGIGPTQLVCFAQSYWGSELFRVGVQVLETLRALQDYTVSSNFNIFHQTMLLSQTYEVADFLKEYKIHGSNAFVEEYITPTVQKFIRHLFPLDWRKSSTENMILLRGNELSKIVMTKAIFQNITNTKLTYGQMGRVLMLILGFGKLSNESYTEIVRCFGWNSKWMSLVKELSGDTALEIAVGSEIRNTNAALSDISLFRKFYEALQDTYRADWKSELDYISPTCFLYIIEHLLFIVSFSEGYFFTTKSIIVEWLISQEWTNNPTVNLFGKSSLDLVDIHDFIVNLVHDLLLNKTDTLEWIKSTSEDYFPLLVVRLVILLSVLCVNSRTNFDKLFGLLYRSDIGSQLPRAFRNAICRRDCCFIDALADALKMIENPLVVVNGDELVNFSCSGAIFLNLKVEKSREDFVRELFPKEGKTKNSHANIKEKDSSYPHSNRSSGPFWEMLEVLDFENGKEISFMFENPKLKVEVERDLQLLSYVMYFFPEITSKDDGNLLAEANSVLDDLKQLSVGLDKREPRVDNNISTISEILKRLHLSWPRLEPLFHPLQKDIHPDCEDIKTSFSSGKECIHREGERTKGNMQ</sequence>
<evidence type="ECO:0000313" key="1">
    <source>
        <dbReference type="EMBL" id="KAI8560366.1"/>
    </source>
</evidence>
<dbReference type="EMBL" id="CM046391">
    <property type="protein sequence ID" value="KAI8560366.1"/>
    <property type="molecule type" value="Genomic_DNA"/>
</dbReference>
<evidence type="ECO:0000313" key="2">
    <source>
        <dbReference type="Proteomes" id="UP001062846"/>
    </source>
</evidence>
<comment type="caution">
    <text evidence="1">The sequence shown here is derived from an EMBL/GenBank/DDBJ whole genome shotgun (WGS) entry which is preliminary data.</text>
</comment>
<keyword evidence="2" id="KW-1185">Reference proteome</keyword>
<accession>A0ACC0P4A3</accession>
<organism evidence="1 2">
    <name type="scientific">Rhododendron molle</name>
    <name type="common">Chinese azalea</name>
    <name type="synonym">Azalea mollis</name>
    <dbReference type="NCBI Taxonomy" id="49168"/>
    <lineage>
        <taxon>Eukaryota</taxon>
        <taxon>Viridiplantae</taxon>
        <taxon>Streptophyta</taxon>
        <taxon>Embryophyta</taxon>
        <taxon>Tracheophyta</taxon>
        <taxon>Spermatophyta</taxon>
        <taxon>Magnoliopsida</taxon>
        <taxon>eudicotyledons</taxon>
        <taxon>Gunneridae</taxon>
        <taxon>Pentapetalae</taxon>
        <taxon>asterids</taxon>
        <taxon>Ericales</taxon>
        <taxon>Ericaceae</taxon>
        <taxon>Ericoideae</taxon>
        <taxon>Rhodoreae</taxon>
        <taxon>Rhododendron</taxon>
    </lineage>
</organism>
<proteinExistence type="predicted"/>